<feature type="transmembrane region" description="Helical" evidence="8">
    <location>
        <begin position="262"/>
        <end position="282"/>
    </location>
</feature>
<feature type="transmembrane region" description="Helical" evidence="8">
    <location>
        <begin position="230"/>
        <end position="256"/>
    </location>
</feature>
<evidence type="ECO:0000256" key="3">
    <source>
        <dbReference type="ARBA" id="ARBA00022448"/>
    </source>
</evidence>
<evidence type="ECO:0000256" key="7">
    <source>
        <dbReference type="ARBA" id="ARBA00023136"/>
    </source>
</evidence>
<feature type="transmembrane region" description="Helical" evidence="8">
    <location>
        <begin position="328"/>
        <end position="352"/>
    </location>
</feature>
<feature type="transmembrane region" description="Helical" evidence="8">
    <location>
        <begin position="82"/>
        <end position="109"/>
    </location>
</feature>
<comment type="caution">
    <text evidence="9">The sequence shown here is derived from an EMBL/GenBank/DDBJ whole genome shotgun (WGS) entry which is preliminary data.</text>
</comment>
<evidence type="ECO:0000256" key="6">
    <source>
        <dbReference type="ARBA" id="ARBA00022989"/>
    </source>
</evidence>
<evidence type="ECO:0000256" key="4">
    <source>
        <dbReference type="ARBA" id="ARBA00022475"/>
    </source>
</evidence>
<accession>A0ABT6VNP4</accession>
<dbReference type="PANTHER" id="PTHR21716">
    <property type="entry name" value="TRANSMEMBRANE PROTEIN"/>
    <property type="match status" value="1"/>
</dbReference>
<keyword evidence="10" id="KW-1185">Reference proteome</keyword>
<keyword evidence="7 8" id="KW-0472">Membrane</keyword>
<evidence type="ECO:0000256" key="1">
    <source>
        <dbReference type="ARBA" id="ARBA00004651"/>
    </source>
</evidence>
<feature type="transmembrane region" description="Helical" evidence="8">
    <location>
        <begin position="289"/>
        <end position="308"/>
    </location>
</feature>
<organism evidence="9 10">
    <name type="scientific">Halomonas kalidii</name>
    <dbReference type="NCBI Taxonomy" id="3043293"/>
    <lineage>
        <taxon>Bacteria</taxon>
        <taxon>Pseudomonadati</taxon>
        <taxon>Pseudomonadota</taxon>
        <taxon>Gammaproteobacteria</taxon>
        <taxon>Oceanospirillales</taxon>
        <taxon>Halomonadaceae</taxon>
        <taxon>Halomonas</taxon>
    </lineage>
</organism>
<comment type="similarity">
    <text evidence="2">Belongs to the autoinducer-2 exporter (AI-2E) (TC 2.A.86) family.</text>
</comment>
<keyword evidence="5 8" id="KW-0812">Transmembrane</keyword>
<feature type="transmembrane region" description="Helical" evidence="8">
    <location>
        <begin position="164"/>
        <end position="185"/>
    </location>
</feature>
<dbReference type="Proteomes" id="UP001244242">
    <property type="component" value="Unassembled WGS sequence"/>
</dbReference>
<evidence type="ECO:0000256" key="5">
    <source>
        <dbReference type="ARBA" id="ARBA00022692"/>
    </source>
</evidence>
<evidence type="ECO:0000313" key="9">
    <source>
        <dbReference type="EMBL" id="MDI5935626.1"/>
    </source>
</evidence>
<keyword evidence="3" id="KW-0813">Transport</keyword>
<feature type="transmembrane region" description="Helical" evidence="8">
    <location>
        <begin position="48"/>
        <end position="70"/>
    </location>
</feature>
<sequence length="387" mass="42121">MSSEKTTHIEFAPGEKRLLRYTILALSAVTLVSTIGGIIWVLGQIIGALHALVFPLAIAGVMALVLFPVVELFERHLRMNRLGAVVSLFVILFGLFLTVMVLVLPTAIYQGSQFFQSVPEIAQRAHESLSARFPKALPILEDAITEMEIQSMLPDAEEAADRTMSYIGFLVGLGFVPLYLFFALLSGNRMKAYARAMLFLFTQKRQNEVVYLGQLFIDYLTAFFRGQLTIALIMGVMMAVGFTVIGLEAAIYIGLALGLLNIVPYLGFIVGVITVLPIAYLQPAGGTQLVMLVLAVIAVTQLVESVLLTPKIMADRSGLHPALVVISILFWGTALGGVVGMILAVPLTAFLLTLGKHVKSRLPTTIWTDEIDRQILIETTGDGDCHS</sequence>
<comment type="subcellular location">
    <subcellularLocation>
        <location evidence="1">Cell membrane</location>
        <topology evidence="1">Multi-pass membrane protein</topology>
    </subcellularLocation>
</comment>
<dbReference type="RefSeq" id="WP_282723057.1">
    <property type="nucleotide sequence ID" value="NZ_JASCQO010000049.1"/>
</dbReference>
<feature type="transmembrane region" description="Helical" evidence="8">
    <location>
        <begin position="21"/>
        <end position="42"/>
    </location>
</feature>
<gene>
    <name evidence="9" type="ORF">QLQ84_17680</name>
</gene>
<evidence type="ECO:0000256" key="2">
    <source>
        <dbReference type="ARBA" id="ARBA00009773"/>
    </source>
</evidence>
<evidence type="ECO:0000313" key="10">
    <source>
        <dbReference type="Proteomes" id="UP001244242"/>
    </source>
</evidence>
<protein>
    <submittedName>
        <fullName evidence="9">AI-2E family transporter</fullName>
    </submittedName>
</protein>
<evidence type="ECO:0000256" key="8">
    <source>
        <dbReference type="SAM" id="Phobius"/>
    </source>
</evidence>
<dbReference type="PANTHER" id="PTHR21716:SF53">
    <property type="entry name" value="PERMEASE PERM-RELATED"/>
    <property type="match status" value="1"/>
</dbReference>
<keyword evidence="4" id="KW-1003">Cell membrane</keyword>
<keyword evidence="6 8" id="KW-1133">Transmembrane helix</keyword>
<dbReference type="EMBL" id="JASCQO010000049">
    <property type="protein sequence ID" value="MDI5935626.1"/>
    <property type="molecule type" value="Genomic_DNA"/>
</dbReference>
<reference evidence="9 10" key="1">
    <citation type="submission" date="2023-04" db="EMBL/GenBank/DDBJ databases">
        <title>Halomonas strains isolated from rhizosphere soil.</title>
        <authorList>
            <person name="Xu L."/>
            <person name="Sun J.-Q."/>
        </authorList>
    </citation>
    <scope>NUCLEOTIDE SEQUENCE [LARGE SCALE GENOMIC DNA]</scope>
    <source>
        <strain evidence="9 10">LN1S58</strain>
    </source>
</reference>
<dbReference type="Pfam" id="PF01594">
    <property type="entry name" value="AI-2E_transport"/>
    <property type="match status" value="1"/>
</dbReference>
<dbReference type="InterPro" id="IPR002549">
    <property type="entry name" value="AI-2E-like"/>
</dbReference>
<proteinExistence type="inferred from homology"/>
<name>A0ABT6VNP4_9GAMM</name>